<dbReference type="EMBL" id="JARKIF010000021">
    <property type="protein sequence ID" value="KAJ7617217.1"/>
    <property type="molecule type" value="Genomic_DNA"/>
</dbReference>
<name>A0AAD7FDC9_9AGAR</name>
<dbReference type="AlphaFoldDB" id="A0AAD7FDC9"/>
<comment type="caution">
    <text evidence="2">The sequence shown here is derived from an EMBL/GenBank/DDBJ whole genome shotgun (WGS) entry which is preliminary data.</text>
</comment>
<organism evidence="2 3">
    <name type="scientific">Roridomyces roridus</name>
    <dbReference type="NCBI Taxonomy" id="1738132"/>
    <lineage>
        <taxon>Eukaryota</taxon>
        <taxon>Fungi</taxon>
        <taxon>Dikarya</taxon>
        <taxon>Basidiomycota</taxon>
        <taxon>Agaricomycotina</taxon>
        <taxon>Agaricomycetes</taxon>
        <taxon>Agaricomycetidae</taxon>
        <taxon>Agaricales</taxon>
        <taxon>Marasmiineae</taxon>
        <taxon>Mycenaceae</taxon>
        <taxon>Roridomyces</taxon>
    </lineage>
</organism>
<proteinExistence type="predicted"/>
<evidence type="ECO:0000256" key="1">
    <source>
        <dbReference type="SAM" id="MobiDB-lite"/>
    </source>
</evidence>
<evidence type="ECO:0000313" key="3">
    <source>
        <dbReference type="Proteomes" id="UP001221142"/>
    </source>
</evidence>
<accession>A0AAD7FDC9</accession>
<gene>
    <name evidence="2" type="ORF">FB45DRAFT_223494</name>
</gene>
<protein>
    <submittedName>
        <fullName evidence="2">Uncharacterized protein</fullName>
    </submittedName>
</protein>
<reference evidence="2" key="1">
    <citation type="submission" date="2023-03" db="EMBL/GenBank/DDBJ databases">
        <title>Massive genome expansion in bonnet fungi (Mycena s.s.) driven by repeated elements and novel gene families across ecological guilds.</title>
        <authorList>
            <consortium name="Lawrence Berkeley National Laboratory"/>
            <person name="Harder C.B."/>
            <person name="Miyauchi S."/>
            <person name="Viragh M."/>
            <person name="Kuo A."/>
            <person name="Thoen E."/>
            <person name="Andreopoulos B."/>
            <person name="Lu D."/>
            <person name="Skrede I."/>
            <person name="Drula E."/>
            <person name="Henrissat B."/>
            <person name="Morin E."/>
            <person name="Kohler A."/>
            <person name="Barry K."/>
            <person name="LaButti K."/>
            <person name="Morin E."/>
            <person name="Salamov A."/>
            <person name="Lipzen A."/>
            <person name="Mereny Z."/>
            <person name="Hegedus B."/>
            <person name="Baldrian P."/>
            <person name="Stursova M."/>
            <person name="Weitz H."/>
            <person name="Taylor A."/>
            <person name="Grigoriev I.V."/>
            <person name="Nagy L.G."/>
            <person name="Martin F."/>
            <person name="Kauserud H."/>
        </authorList>
    </citation>
    <scope>NUCLEOTIDE SEQUENCE</scope>
    <source>
        <strain evidence="2">9284</strain>
    </source>
</reference>
<dbReference type="Proteomes" id="UP001221142">
    <property type="component" value="Unassembled WGS sequence"/>
</dbReference>
<sequence>MSSEHPCLTNADPVSRIQPKLASQLKLLPVVELPPDYPYQIAPLPNGRFKIPYRLFSDRGPPCANLDVGIPGDMYLDLTLDAYALYGKTADGKWKRWSDTAAPLSSRGLWPQSEWIVNHPHLPNYALWVTITPSESKGMISWYRGPSSARQSRRVVYERGLAENTTAKSVETLQSEAAAILAYLLDGDASQSKVSGRETSSLKRAASPDTSGPKKKKAKSKPKEVQEAPVEDSDDDLGPFSIRF</sequence>
<evidence type="ECO:0000313" key="2">
    <source>
        <dbReference type="EMBL" id="KAJ7617217.1"/>
    </source>
</evidence>
<feature type="region of interest" description="Disordered" evidence="1">
    <location>
        <begin position="192"/>
        <end position="244"/>
    </location>
</feature>
<keyword evidence="3" id="KW-1185">Reference proteome</keyword>